<protein>
    <submittedName>
        <fullName evidence="2">Uncharacterized protein</fullName>
    </submittedName>
</protein>
<dbReference type="RefSeq" id="WP_205362655.1">
    <property type="nucleotide sequence ID" value="NZ_JADKYB010000026.1"/>
</dbReference>
<gene>
    <name evidence="2" type="ORF">ITX44_34040</name>
</gene>
<sequence length="165" mass="17810">MRKTRSLGTAAAVTAAIALGWGGSAHAGTPAPAPAPARAAAAQAAHAQAVPAAQTRAAAKWHTIWQSKFKPRHSKWVSGAFGVHAYNVTVKYRCWNGGDGTKAKASLVEADYPYRTLGSHSYAYCNGHWWTFKSTKVKPATPYKVVVQQNHGRTHTEQVGAYQYY</sequence>
<accession>A0ABS2U1K4</accession>
<keyword evidence="1" id="KW-0732">Signal</keyword>
<evidence type="ECO:0000313" key="3">
    <source>
        <dbReference type="Proteomes" id="UP000749040"/>
    </source>
</evidence>
<feature type="chain" id="PRO_5047015021" evidence="1">
    <location>
        <begin position="28"/>
        <end position="165"/>
    </location>
</feature>
<dbReference type="Proteomes" id="UP000749040">
    <property type="component" value="Unassembled WGS sequence"/>
</dbReference>
<proteinExistence type="predicted"/>
<evidence type="ECO:0000313" key="2">
    <source>
        <dbReference type="EMBL" id="MBM9509484.1"/>
    </source>
</evidence>
<feature type="signal peptide" evidence="1">
    <location>
        <begin position="1"/>
        <end position="27"/>
    </location>
</feature>
<name>A0ABS2U1K4_9ACTN</name>
<reference evidence="2 3" key="1">
    <citation type="submission" date="2021-01" db="EMBL/GenBank/DDBJ databases">
        <title>Streptomyces acididurans sp. nov., isolated from a peat swamp forest soil.</title>
        <authorList>
            <person name="Chantavorakit T."/>
            <person name="Duangmal K."/>
        </authorList>
    </citation>
    <scope>NUCLEOTIDE SEQUENCE [LARGE SCALE GENOMIC DNA]</scope>
    <source>
        <strain evidence="2 3">KK5PA1</strain>
    </source>
</reference>
<dbReference type="EMBL" id="JADKYB010000026">
    <property type="protein sequence ID" value="MBM9509484.1"/>
    <property type="molecule type" value="Genomic_DNA"/>
</dbReference>
<comment type="caution">
    <text evidence="2">The sequence shown here is derived from an EMBL/GenBank/DDBJ whole genome shotgun (WGS) entry which is preliminary data.</text>
</comment>
<evidence type="ECO:0000256" key="1">
    <source>
        <dbReference type="SAM" id="SignalP"/>
    </source>
</evidence>
<keyword evidence="3" id="KW-1185">Reference proteome</keyword>
<organism evidence="2 3">
    <name type="scientific">Actinacidiphila acididurans</name>
    <dbReference type="NCBI Taxonomy" id="2784346"/>
    <lineage>
        <taxon>Bacteria</taxon>
        <taxon>Bacillati</taxon>
        <taxon>Actinomycetota</taxon>
        <taxon>Actinomycetes</taxon>
        <taxon>Kitasatosporales</taxon>
        <taxon>Streptomycetaceae</taxon>
        <taxon>Actinacidiphila</taxon>
    </lineage>
</organism>